<dbReference type="Gramene" id="EES03528">
    <property type="protein sequence ID" value="EES03528"/>
    <property type="gene ID" value="SORBI_3003G277300"/>
</dbReference>
<name>A0A921UQ38_SORBI</name>
<dbReference type="Pfam" id="PF15749">
    <property type="entry name" value="MRNIP"/>
    <property type="match status" value="1"/>
</dbReference>
<dbReference type="Proteomes" id="UP000807115">
    <property type="component" value="Chromosome 3"/>
</dbReference>
<evidence type="ECO:0000259" key="1">
    <source>
        <dbReference type="Pfam" id="PF15749"/>
    </source>
</evidence>
<dbReference type="OrthoDB" id="5960226at2759"/>
<organism evidence="2 3">
    <name type="scientific">Sorghum bicolor</name>
    <name type="common">Sorghum</name>
    <name type="synonym">Sorghum vulgare</name>
    <dbReference type="NCBI Taxonomy" id="4558"/>
    <lineage>
        <taxon>Eukaryota</taxon>
        <taxon>Viridiplantae</taxon>
        <taxon>Streptophyta</taxon>
        <taxon>Embryophyta</taxon>
        <taxon>Tracheophyta</taxon>
        <taxon>Spermatophyta</taxon>
        <taxon>Magnoliopsida</taxon>
        <taxon>Liliopsida</taxon>
        <taxon>Poales</taxon>
        <taxon>Poaceae</taxon>
        <taxon>PACMAD clade</taxon>
        <taxon>Panicoideae</taxon>
        <taxon>Andropogonodae</taxon>
        <taxon>Andropogoneae</taxon>
        <taxon>Sorghinae</taxon>
        <taxon>Sorghum</taxon>
    </lineage>
</organism>
<comment type="caution">
    <text evidence="2">The sequence shown here is derived from an EMBL/GenBank/DDBJ whole genome shotgun (WGS) entry which is preliminary data.</text>
</comment>
<dbReference type="InterPro" id="IPR049472">
    <property type="entry name" value="MRNIP_N"/>
</dbReference>
<evidence type="ECO:0000313" key="2">
    <source>
        <dbReference type="EMBL" id="KAG0539170.1"/>
    </source>
</evidence>
<reference evidence="2" key="1">
    <citation type="journal article" date="2019" name="BMC Genomics">
        <title>A new reference genome for Sorghum bicolor reveals high levels of sequence similarity between sweet and grain genotypes: implications for the genetics of sugar metabolism.</title>
        <authorList>
            <person name="Cooper E.A."/>
            <person name="Brenton Z.W."/>
            <person name="Flinn B.S."/>
            <person name="Jenkins J."/>
            <person name="Shu S."/>
            <person name="Flowers D."/>
            <person name="Luo F."/>
            <person name="Wang Y."/>
            <person name="Xia P."/>
            <person name="Barry K."/>
            <person name="Daum C."/>
            <person name="Lipzen A."/>
            <person name="Yoshinaga Y."/>
            <person name="Schmutz J."/>
            <person name="Saski C."/>
            <person name="Vermerris W."/>
            <person name="Kresovich S."/>
        </authorList>
    </citation>
    <scope>NUCLEOTIDE SEQUENCE</scope>
</reference>
<dbReference type="AlphaFoldDB" id="A0A921UQ38"/>
<dbReference type="PANTHER" id="PTHR15863:SF2">
    <property type="entry name" value="MRN COMPLEX-INTERACTING PROTEIN"/>
    <property type="match status" value="1"/>
</dbReference>
<gene>
    <name evidence="2" type="ORF">BDA96_03G299400</name>
</gene>
<dbReference type="EMBL" id="CM027682">
    <property type="protein sequence ID" value="KAG0539170.1"/>
    <property type="molecule type" value="Genomic_DNA"/>
</dbReference>
<dbReference type="InterPro" id="IPR032739">
    <property type="entry name" value="MRNIP"/>
</dbReference>
<proteinExistence type="predicted"/>
<sequence>METRLFLALQCVQCATMQVKQQKKSSNKWVCVVCNQRQSVLHVHARGYRAADLRRFVQDANLARGRREFAPLAEPDVDWDPAAVEEEGDVFPFPIEKRQTEWSEYLDDAGEPGNGCGGLGADASDGESGEGIEVITELPQKRPKVRPLKAQSDVVGKRTKLSTHPTLYNKRQQIKQGSSPHCATATAEVQRSKSSLFGERKGSDTYGLHWTEHDESASTEATTDVVVEDEVHPDFI</sequence>
<dbReference type="OMA" id="HCSELEC"/>
<evidence type="ECO:0000313" key="3">
    <source>
        <dbReference type="Proteomes" id="UP000807115"/>
    </source>
</evidence>
<feature type="domain" description="MRN complex-interacting protein N-terminal" evidence="1">
    <location>
        <begin position="9"/>
        <end position="70"/>
    </location>
</feature>
<dbReference type="KEGG" id="sbi:8069797"/>
<protein>
    <recommendedName>
        <fullName evidence="1">MRN complex-interacting protein N-terminal domain-containing protein</fullName>
    </recommendedName>
</protein>
<accession>A0A921UQ38</accession>
<dbReference type="PANTHER" id="PTHR15863">
    <property type="entry name" value="MRN COMPLEX-INTERACTING PROTEIN"/>
    <property type="match status" value="1"/>
</dbReference>
<reference evidence="2" key="2">
    <citation type="submission" date="2020-10" db="EMBL/GenBank/DDBJ databases">
        <authorList>
            <person name="Cooper E.A."/>
            <person name="Brenton Z.W."/>
            <person name="Flinn B.S."/>
            <person name="Jenkins J."/>
            <person name="Shu S."/>
            <person name="Flowers D."/>
            <person name="Luo F."/>
            <person name="Wang Y."/>
            <person name="Xia P."/>
            <person name="Barry K."/>
            <person name="Daum C."/>
            <person name="Lipzen A."/>
            <person name="Yoshinaga Y."/>
            <person name="Schmutz J."/>
            <person name="Saski C."/>
            <person name="Vermerris W."/>
            <person name="Kresovich S."/>
        </authorList>
    </citation>
    <scope>NUCLEOTIDE SEQUENCE</scope>
</reference>